<dbReference type="InterPro" id="IPR006368">
    <property type="entry name" value="GDP_Man_deHydtase"/>
</dbReference>
<dbReference type="FunFam" id="3.40.50.720:FF:000924">
    <property type="entry name" value="GDP-mannose 4,6 dehydratase"/>
    <property type="match status" value="1"/>
</dbReference>
<accession>A0A1G2FN79</accession>
<keyword evidence="5 7" id="KW-0456">Lyase</keyword>
<comment type="catalytic activity">
    <reaction evidence="1 7">
        <text>GDP-alpha-D-mannose = GDP-4-dehydro-alpha-D-rhamnose + H2O</text>
        <dbReference type="Rhea" id="RHEA:23820"/>
        <dbReference type="ChEBI" id="CHEBI:15377"/>
        <dbReference type="ChEBI" id="CHEBI:57527"/>
        <dbReference type="ChEBI" id="CHEBI:57964"/>
        <dbReference type="EC" id="4.2.1.47"/>
    </reaction>
</comment>
<evidence type="ECO:0000313" key="10">
    <source>
        <dbReference type="Proteomes" id="UP000177126"/>
    </source>
</evidence>
<reference evidence="9 10" key="1">
    <citation type="journal article" date="2016" name="Nat. Commun.">
        <title>Thousands of microbial genomes shed light on interconnected biogeochemical processes in an aquifer system.</title>
        <authorList>
            <person name="Anantharaman K."/>
            <person name="Brown C.T."/>
            <person name="Hug L.A."/>
            <person name="Sharon I."/>
            <person name="Castelle C.J."/>
            <person name="Probst A.J."/>
            <person name="Thomas B.C."/>
            <person name="Singh A."/>
            <person name="Wilkins M.J."/>
            <person name="Karaoz U."/>
            <person name="Brodie E.L."/>
            <person name="Williams K.H."/>
            <person name="Hubbard S.S."/>
            <person name="Banfield J.F."/>
        </authorList>
    </citation>
    <scope>NUCLEOTIDE SEQUENCE [LARGE SCALE GENOMIC DNA]</scope>
</reference>
<dbReference type="SUPFAM" id="SSF51735">
    <property type="entry name" value="NAD(P)-binding Rossmann-fold domains"/>
    <property type="match status" value="1"/>
</dbReference>
<evidence type="ECO:0000256" key="2">
    <source>
        <dbReference type="ARBA" id="ARBA00001937"/>
    </source>
</evidence>
<gene>
    <name evidence="7" type="primary">gmd</name>
    <name evidence="9" type="ORF">A3B04_00725</name>
</gene>
<dbReference type="HAMAP" id="MF_00955">
    <property type="entry name" value="GDP_Man_dehydratase"/>
    <property type="match status" value="1"/>
</dbReference>
<evidence type="ECO:0000256" key="4">
    <source>
        <dbReference type="ARBA" id="ARBA00011989"/>
    </source>
</evidence>
<evidence type="ECO:0000256" key="6">
    <source>
        <dbReference type="ARBA" id="ARBA00059383"/>
    </source>
</evidence>
<feature type="domain" description="NAD(P)-binding" evidence="8">
    <location>
        <begin position="10"/>
        <end position="336"/>
    </location>
</feature>
<dbReference type="EMBL" id="MHNF01000052">
    <property type="protein sequence ID" value="OGZ39574.1"/>
    <property type="molecule type" value="Genomic_DNA"/>
</dbReference>
<proteinExistence type="inferred from homology"/>
<dbReference type="Gene3D" id="3.40.50.720">
    <property type="entry name" value="NAD(P)-binding Rossmann-like Domain"/>
    <property type="match status" value="1"/>
</dbReference>
<dbReference type="NCBIfam" id="TIGR01472">
    <property type="entry name" value="gmd"/>
    <property type="match status" value="1"/>
</dbReference>
<comment type="caution">
    <text evidence="7">Lacks conserved residue(s) required for the propagation of feature annotation.</text>
</comment>
<dbReference type="PANTHER" id="PTHR43715">
    <property type="entry name" value="GDP-MANNOSE 4,6-DEHYDRATASE"/>
    <property type="match status" value="1"/>
</dbReference>
<dbReference type="Gene3D" id="3.90.25.10">
    <property type="entry name" value="UDP-galactose 4-epimerase, domain 1"/>
    <property type="match status" value="1"/>
</dbReference>
<dbReference type="CDD" id="cd05260">
    <property type="entry name" value="GDP_MD_SDR_e"/>
    <property type="match status" value="1"/>
</dbReference>
<evidence type="ECO:0000256" key="5">
    <source>
        <dbReference type="ARBA" id="ARBA00023239"/>
    </source>
</evidence>
<dbReference type="GO" id="GO:0008446">
    <property type="term" value="F:GDP-mannose 4,6-dehydratase activity"/>
    <property type="evidence" value="ECO:0007669"/>
    <property type="project" value="UniProtKB-UniRule"/>
</dbReference>
<dbReference type="InterPro" id="IPR036291">
    <property type="entry name" value="NAD(P)-bd_dom_sf"/>
</dbReference>
<comment type="cofactor">
    <cofactor evidence="2 7">
        <name>NADP(+)</name>
        <dbReference type="ChEBI" id="CHEBI:58349"/>
    </cofactor>
</comment>
<evidence type="ECO:0000256" key="3">
    <source>
        <dbReference type="ARBA" id="ARBA00009263"/>
    </source>
</evidence>
<evidence type="ECO:0000256" key="1">
    <source>
        <dbReference type="ARBA" id="ARBA00000188"/>
    </source>
</evidence>
<dbReference type="AlphaFoldDB" id="A0A1G2FN79"/>
<comment type="function">
    <text evidence="6 7">Catalyzes the conversion of GDP-D-mannose to GDP-4-dehydro-6-deoxy-D-mannose.</text>
</comment>
<evidence type="ECO:0000256" key="7">
    <source>
        <dbReference type="HAMAP-Rule" id="MF_00955"/>
    </source>
</evidence>
<comment type="similarity">
    <text evidence="3 7">Belongs to the NAD(P)-dependent epimerase/dehydratase family. GDP-mannose 4,6-dehydratase subfamily.</text>
</comment>
<keyword evidence="7" id="KW-0521">NADP</keyword>
<dbReference type="EC" id="4.2.1.47" evidence="4 7"/>
<dbReference type="Pfam" id="PF16363">
    <property type="entry name" value="GDP_Man_Dehyd"/>
    <property type="match status" value="1"/>
</dbReference>
<organism evidence="9 10">
    <name type="scientific">Candidatus Portnoybacteria bacterium RIFCSPLOWO2_02_FULL_39_11</name>
    <dbReference type="NCBI Taxonomy" id="1802001"/>
    <lineage>
        <taxon>Bacteria</taxon>
        <taxon>Candidatus Portnoyibacteriota</taxon>
    </lineage>
</organism>
<dbReference type="PANTHER" id="PTHR43715:SF1">
    <property type="entry name" value="GDP-MANNOSE 4,6 DEHYDRATASE"/>
    <property type="match status" value="1"/>
</dbReference>
<name>A0A1G2FN79_9BACT</name>
<sequence length="363" mass="41428">MKKKNRKKALITGITGQDGSYLTELLLGKGYQVFGLQRRGSLPNTHRVDHLYKHPNYPQFELTYADLADSSNLTRVINKIKPDEIYNLGAMSHVGISFDVPEYTANTNALGPLRILEIIRNLHFPIKFYQASSSEMFGKTLAMPQNETTPFNPQSPYGLSKVFAFHITKIFRDSYNIFASNGILFNHESPRRGFNFVTRKITLGLARIKIGTQKVLKLGNLNAKRDWGYSKDYVEAIWRILQHDKPDDFVIATGENHSVREFVEEAAKHLDMEIEWVGRGLAERGIDRKTGKTVVGIDPIYFRPSEVEVLLGDPSKARDILGWKPRTTFKKLAQLMAKADFDYAKQEAKMGQPTINPRRFYIK</sequence>
<dbReference type="Proteomes" id="UP000177126">
    <property type="component" value="Unassembled WGS sequence"/>
</dbReference>
<comment type="caution">
    <text evidence="9">The sequence shown here is derived from an EMBL/GenBank/DDBJ whole genome shotgun (WGS) entry which is preliminary data.</text>
</comment>
<evidence type="ECO:0000259" key="8">
    <source>
        <dbReference type="Pfam" id="PF16363"/>
    </source>
</evidence>
<dbReference type="GO" id="GO:0042351">
    <property type="term" value="P:'de novo' GDP-L-fucose biosynthetic process"/>
    <property type="evidence" value="ECO:0007669"/>
    <property type="project" value="TreeGrafter"/>
</dbReference>
<protein>
    <recommendedName>
        <fullName evidence="4 7">GDP-mannose 4,6-dehydratase</fullName>
        <ecNumber evidence="4 7">4.2.1.47</ecNumber>
    </recommendedName>
    <alternativeName>
        <fullName evidence="7">GDP-D-mannose dehydratase</fullName>
    </alternativeName>
</protein>
<dbReference type="GO" id="GO:0070401">
    <property type="term" value="F:NADP+ binding"/>
    <property type="evidence" value="ECO:0007669"/>
    <property type="project" value="UniProtKB-UniRule"/>
</dbReference>
<dbReference type="InterPro" id="IPR016040">
    <property type="entry name" value="NAD(P)-bd_dom"/>
</dbReference>
<evidence type="ECO:0000313" key="9">
    <source>
        <dbReference type="EMBL" id="OGZ39574.1"/>
    </source>
</evidence>